<gene>
    <name evidence="3" type="ORF">A2368_02280</name>
</gene>
<sequence>MHFKVFPLKKLVRLEYMGKSKTKKKFLTRKRLLAMGVPLVLIPGILFTQRIGGLKILTETTNYYASQTVFPKTGVVAGVEDGDTFQLTNGTTVRLLAVNAPDRGEKGYEEAGRALGKLISGRKIWLEYDRYQDDKFGRPLAWVWIGCESTPRFTPAGYMKKSKNSSQEGLRENPAGCKEGKLVNEELVKQSAVELKFYSDRGEMKYQARLGD</sequence>
<dbReference type="InterPro" id="IPR016071">
    <property type="entry name" value="Staphylococal_nuclease_OB-fold"/>
</dbReference>
<dbReference type="PROSITE" id="PS50830">
    <property type="entry name" value="TNASE_3"/>
    <property type="match status" value="1"/>
</dbReference>
<evidence type="ECO:0000256" key="1">
    <source>
        <dbReference type="SAM" id="MobiDB-lite"/>
    </source>
</evidence>
<comment type="caution">
    <text evidence="3">The sequence shown here is derived from an EMBL/GenBank/DDBJ whole genome shotgun (WGS) entry which is preliminary data.</text>
</comment>
<dbReference type="AlphaFoldDB" id="A0A1F5FJ40"/>
<name>A0A1F5FJ40_9BACT</name>
<dbReference type="Proteomes" id="UP000176682">
    <property type="component" value="Unassembled WGS sequence"/>
</dbReference>
<protein>
    <recommendedName>
        <fullName evidence="2">TNase-like domain-containing protein</fullName>
    </recommendedName>
</protein>
<dbReference type="InterPro" id="IPR035437">
    <property type="entry name" value="SNase_OB-fold_sf"/>
</dbReference>
<dbReference type="Gene3D" id="2.40.50.90">
    <property type="match status" value="1"/>
</dbReference>
<dbReference type="SUPFAM" id="SSF50199">
    <property type="entry name" value="Staphylococcal nuclease"/>
    <property type="match status" value="1"/>
</dbReference>
<accession>A0A1F5FJ40</accession>
<proteinExistence type="predicted"/>
<evidence type="ECO:0000313" key="4">
    <source>
        <dbReference type="Proteomes" id="UP000176682"/>
    </source>
</evidence>
<feature type="region of interest" description="Disordered" evidence="1">
    <location>
        <begin position="158"/>
        <end position="177"/>
    </location>
</feature>
<evidence type="ECO:0000259" key="2">
    <source>
        <dbReference type="PROSITE" id="PS50830"/>
    </source>
</evidence>
<feature type="domain" description="TNase-like" evidence="2">
    <location>
        <begin position="70"/>
        <end position="212"/>
    </location>
</feature>
<dbReference type="EMBL" id="MFAM01000017">
    <property type="protein sequence ID" value="OGD79544.1"/>
    <property type="molecule type" value="Genomic_DNA"/>
</dbReference>
<evidence type="ECO:0000313" key="3">
    <source>
        <dbReference type="EMBL" id="OGD79544.1"/>
    </source>
</evidence>
<reference evidence="3 4" key="1">
    <citation type="journal article" date="2016" name="Nat. Commun.">
        <title>Thousands of microbial genomes shed light on interconnected biogeochemical processes in an aquifer system.</title>
        <authorList>
            <person name="Anantharaman K."/>
            <person name="Brown C.T."/>
            <person name="Hug L.A."/>
            <person name="Sharon I."/>
            <person name="Castelle C.J."/>
            <person name="Probst A.J."/>
            <person name="Thomas B.C."/>
            <person name="Singh A."/>
            <person name="Wilkins M.J."/>
            <person name="Karaoz U."/>
            <person name="Brodie E.L."/>
            <person name="Williams K.H."/>
            <person name="Hubbard S.S."/>
            <person name="Banfield J.F."/>
        </authorList>
    </citation>
    <scope>NUCLEOTIDE SEQUENCE [LARGE SCALE GENOMIC DNA]</scope>
</reference>
<organism evidence="3 4">
    <name type="scientific">Candidatus Collierbacteria bacterium RIFOXYB1_FULL_49_13</name>
    <dbReference type="NCBI Taxonomy" id="1817728"/>
    <lineage>
        <taxon>Bacteria</taxon>
        <taxon>Candidatus Collieribacteriota</taxon>
    </lineage>
</organism>